<evidence type="ECO:0000313" key="2">
    <source>
        <dbReference type="EMBL" id="TCC91649.1"/>
    </source>
</evidence>
<dbReference type="Proteomes" id="UP000292884">
    <property type="component" value="Unassembled WGS sequence"/>
</dbReference>
<gene>
    <name evidence="2" type="ORF">EZ428_07765</name>
</gene>
<comment type="caution">
    <text evidence="2">The sequence shown here is derived from an EMBL/GenBank/DDBJ whole genome shotgun (WGS) entry which is preliminary data.</text>
</comment>
<evidence type="ECO:0000313" key="3">
    <source>
        <dbReference type="Proteomes" id="UP000292884"/>
    </source>
</evidence>
<name>A0A4R0MWL4_9SPHI</name>
<organism evidence="2 3">
    <name type="scientific">Pedobacter frigiditerrae</name>
    <dbReference type="NCBI Taxonomy" id="2530452"/>
    <lineage>
        <taxon>Bacteria</taxon>
        <taxon>Pseudomonadati</taxon>
        <taxon>Bacteroidota</taxon>
        <taxon>Sphingobacteriia</taxon>
        <taxon>Sphingobacteriales</taxon>
        <taxon>Sphingobacteriaceae</taxon>
        <taxon>Pedobacter</taxon>
    </lineage>
</organism>
<accession>A0A4R0MWL4</accession>
<dbReference type="RefSeq" id="WP_131552588.1">
    <property type="nucleotide sequence ID" value="NZ_SJSK01000002.1"/>
</dbReference>
<protein>
    <submittedName>
        <fullName evidence="2">Uncharacterized protein</fullName>
    </submittedName>
</protein>
<feature type="chain" id="PRO_5020550847" evidence="1">
    <location>
        <begin position="23"/>
        <end position="119"/>
    </location>
</feature>
<keyword evidence="1" id="KW-0732">Signal</keyword>
<reference evidence="2 3" key="1">
    <citation type="submission" date="2019-02" db="EMBL/GenBank/DDBJ databases">
        <title>Pedobacter sp. RP-1-13 sp. nov., isolated from Arctic soil.</title>
        <authorList>
            <person name="Dahal R.H."/>
        </authorList>
    </citation>
    <scope>NUCLEOTIDE SEQUENCE [LARGE SCALE GENOMIC DNA]</scope>
    <source>
        <strain evidence="2 3">RP-1-13</strain>
    </source>
</reference>
<feature type="signal peptide" evidence="1">
    <location>
        <begin position="1"/>
        <end position="22"/>
    </location>
</feature>
<dbReference type="EMBL" id="SJSK01000002">
    <property type="protein sequence ID" value="TCC91649.1"/>
    <property type="molecule type" value="Genomic_DNA"/>
</dbReference>
<evidence type="ECO:0000256" key="1">
    <source>
        <dbReference type="SAM" id="SignalP"/>
    </source>
</evidence>
<sequence>MKSKLTLLVILIITFLVSQSQSQQKNGRYKFETEKIYTKGKCPDSIRASVYDSMNKKILHYSFKNNAAISRNAFYYTVKASEKGSLVAGQVMDCSMKTIATILVSNKNGKEEVTVKAVK</sequence>
<keyword evidence="3" id="KW-1185">Reference proteome</keyword>
<dbReference type="AlphaFoldDB" id="A0A4R0MWL4"/>
<proteinExistence type="predicted"/>